<organism evidence="3 6">
    <name type="scientific">Winslowiella iniecta</name>
    <dbReference type="NCBI Taxonomy" id="1560201"/>
    <lineage>
        <taxon>Bacteria</taxon>
        <taxon>Pseudomonadati</taxon>
        <taxon>Pseudomonadota</taxon>
        <taxon>Gammaproteobacteria</taxon>
        <taxon>Enterobacterales</taxon>
        <taxon>Erwiniaceae</taxon>
        <taxon>Winslowiella</taxon>
    </lineage>
</organism>
<keyword evidence="6" id="KW-1185">Reference proteome</keyword>
<gene>
    <name evidence="3" type="ORF">NG42_09375</name>
    <name evidence="4" type="ORF">NG43_02965</name>
</gene>
<dbReference type="PATRIC" id="fig|1560201.3.peg.1998"/>
<feature type="region of interest" description="Disordered" evidence="1">
    <location>
        <begin position="167"/>
        <end position="195"/>
    </location>
</feature>
<sequence length="195" mass="22164">MNNEFYLQEARYFQDKFNSRGLADQLEKTRRHNQLLDSDREIIQKSPMFFLATSSPDGYPDCSVKGGNPGFVKIVNSSTLIFPDYDGNGMYRSLGNISSNPNIGMLFLEYEGGRRKLRINGQAAVSEDPDILIKLPGAKLAVIVEVRDIFPNCPRYVPQLEVKQSSAYNPDYGYNPPEPEWKSKDDLKDFVPKKE</sequence>
<evidence type="ECO:0000256" key="1">
    <source>
        <dbReference type="SAM" id="MobiDB-lite"/>
    </source>
</evidence>
<dbReference type="Gene3D" id="2.30.110.10">
    <property type="entry name" value="Electron Transport, Fmn-binding Protein, Chain A"/>
    <property type="match status" value="1"/>
</dbReference>
<dbReference type="Proteomes" id="UP000037088">
    <property type="component" value="Unassembled WGS sequence"/>
</dbReference>
<feature type="domain" description="Pyridoxamine 5'-phosphate oxidase N-terminal" evidence="2">
    <location>
        <begin position="40"/>
        <end position="135"/>
    </location>
</feature>
<evidence type="ECO:0000313" key="3">
    <source>
        <dbReference type="EMBL" id="KOC90271.1"/>
    </source>
</evidence>
<evidence type="ECO:0000259" key="2">
    <source>
        <dbReference type="Pfam" id="PF01243"/>
    </source>
</evidence>
<name>A0A0L7T4X6_9GAMM</name>
<dbReference type="Proteomes" id="UP000036851">
    <property type="component" value="Unassembled WGS sequence"/>
</dbReference>
<evidence type="ECO:0000313" key="4">
    <source>
        <dbReference type="EMBL" id="KOC94767.1"/>
    </source>
</evidence>
<dbReference type="RefSeq" id="WP_052899040.1">
    <property type="nucleotide sequence ID" value="NZ_JRXE01000011.1"/>
</dbReference>
<protein>
    <recommendedName>
        <fullName evidence="2">Pyridoxamine 5'-phosphate oxidase N-terminal domain-containing protein</fullName>
    </recommendedName>
</protein>
<dbReference type="EMBL" id="JRXF01000003">
    <property type="protein sequence ID" value="KOC94767.1"/>
    <property type="molecule type" value="Genomic_DNA"/>
</dbReference>
<accession>A0A0L7T4X6</accession>
<dbReference type="PANTHER" id="PTHR42815:SF2">
    <property type="entry name" value="FAD-BINDING, PUTATIVE (AFU_ORTHOLOGUE AFUA_6G07600)-RELATED"/>
    <property type="match status" value="1"/>
</dbReference>
<evidence type="ECO:0000313" key="5">
    <source>
        <dbReference type="Proteomes" id="UP000036851"/>
    </source>
</evidence>
<evidence type="ECO:0000313" key="6">
    <source>
        <dbReference type="Proteomes" id="UP000037088"/>
    </source>
</evidence>
<dbReference type="OrthoDB" id="9796486at2"/>
<feature type="compositionally biased region" description="Basic and acidic residues" evidence="1">
    <location>
        <begin position="179"/>
        <end position="195"/>
    </location>
</feature>
<dbReference type="InterPro" id="IPR011576">
    <property type="entry name" value="Pyridox_Oxase_N"/>
</dbReference>
<dbReference type="EMBL" id="JRXE01000011">
    <property type="protein sequence ID" value="KOC90271.1"/>
    <property type="molecule type" value="Genomic_DNA"/>
</dbReference>
<reference evidence="5 6" key="1">
    <citation type="journal article" date="2015" name="Int. J. Syst. Evol. Microbiol.">
        <title>Erwinia iniecta sp. nov., isolated from Russian wheat aphids (Diuraphis noxia).</title>
        <authorList>
            <person name="Campillo T."/>
            <person name="Luna E."/>
            <person name="Portier P."/>
            <person name="Fischer-Le Saux M."/>
            <person name="Lapitan N."/>
            <person name="Tisserat N.A."/>
            <person name="Leach J.E."/>
        </authorList>
    </citation>
    <scope>NUCLEOTIDE SEQUENCE [LARGE SCALE GENOMIC DNA]</scope>
    <source>
        <strain evidence="3 6">B120</strain>
        <strain evidence="4 5">B149</strain>
    </source>
</reference>
<dbReference type="PANTHER" id="PTHR42815">
    <property type="entry name" value="FAD-BINDING, PUTATIVE (AFU_ORTHOLOGUE AFUA_6G07600)-RELATED"/>
    <property type="match status" value="1"/>
</dbReference>
<comment type="caution">
    <text evidence="3">The sequence shown here is derived from an EMBL/GenBank/DDBJ whole genome shotgun (WGS) entry which is preliminary data.</text>
</comment>
<proteinExistence type="predicted"/>
<dbReference type="Pfam" id="PF01243">
    <property type="entry name" value="PNPOx_N"/>
    <property type="match status" value="1"/>
</dbReference>
<dbReference type="SUPFAM" id="SSF50475">
    <property type="entry name" value="FMN-binding split barrel"/>
    <property type="match status" value="1"/>
</dbReference>
<dbReference type="AlphaFoldDB" id="A0A0L7T4X6"/>
<dbReference type="InterPro" id="IPR012349">
    <property type="entry name" value="Split_barrel_FMN-bd"/>
</dbReference>